<evidence type="ECO:0000313" key="2">
    <source>
        <dbReference type="RefSeq" id="XP_052754195.1"/>
    </source>
</evidence>
<name>A0ABM3MSK0_GALME</name>
<dbReference type="Proteomes" id="UP001652740">
    <property type="component" value="Unplaced"/>
</dbReference>
<dbReference type="GeneID" id="113521006"/>
<sequence length="748" mass="81986">MPIEPITIPTSGLQLRISNLTGEVKPLMSYNNIAQRLLLNDKPLPPLSNSPVTTVLGLSSSIPSEISRNTLESPPHIPMIGSPISNFASNMPESTSIPHTSVFLNALQTPKSAISTPSSIATSPAQTPNAVNPFKLDTSLSPNSYSNKLTSVPSYELLSQTNFISATPTKADVPKNEIFLDNLSVFGNNVVPLKRSPFNDISSDTDVVNDLSNVNYPSINPVLNFGKSDVSFCNKNNNNNLFVNTNGNIDNTIYTNPRQQIPNNSNIARNHITIQDDNLQSLNAAQNSVDLSLQNNINNLCSTQNIFDRNKFTSLSSLPPRCNKLNLNNNIINRNSVISLEDSNIVKPDIQYSSAGVPSLQILRQDMPLSNNFEPNNLELYANTSPKTLKNKLKPSINPHIISSQMPPLQKQPCVTDFTVLNSLHNLQPQPINFPQISTDKNKIFNEDIYLGTSMINKEANNAQDIISSSLTVTNSDHRYEPINKAGIVSTNLNLNNEANNLIGLTNTMLSDHGVENYKQEANKFTEVSYLPKVNAPIHISYPYSILSYQNVSPMNSLIPPSLTELANDITKQILLSSLTEKSFKEKTAPPTILGISDPVHYTKCNTVTSLPTVSPQSVSSINITPESTNPTSTLLESTKVANYSYIPYLASLTVNLVPENSSPEFAVPTYCPSVMYSPSYLPIPNINAPFYPPVPPVIETPVFKIDNKDSLNLKKVFELIVLNGILRDNKCNALKARDAILALMCTA</sequence>
<evidence type="ECO:0000313" key="1">
    <source>
        <dbReference type="Proteomes" id="UP001652740"/>
    </source>
</evidence>
<accession>A0ABM3MSK0</accession>
<proteinExistence type="predicted"/>
<reference evidence="2" key="1">
    <citation type="submission" date="2025-08" db="UniProtKB">
        <authorList>
            <consortium name="RefSeq"/>
        </authorList>
    </citation>
    <scope>IDENTIFICATION</scope>
    <source>
        <tissue evidence="2">Whole larvae</tissue>
    </source>
</reference>
<dbReference type="RefSeq" id="XP_052754195.1">
    <property type="nucleotide sequence ID" value="XM_052898235.1"/>
</dbReference>
<organism evidence="1 2">
    <name type="scientific">Galleria mellonella</name>
    <name type="common">Greater wax moth</name>
    <dbReference type="NCBI Taxonomy" id="7137"/>
    <lineage>
        <taxon>Eukaryota</taxon>
        <taxon>Metazoa</taxon>
        <taxon>Ecdysozoa</taxon>
        <taxon>Arthropoda</taxon>
        <taxon>Hexapoda</taxon>
        <taxon>Insecta</taxon>
        <taxon>Pterygota</taxon>
        <taxon>Neoptera</taxon>
        <taxon>Endopterygota</taxon>
        <taxon>Lepidoptera</taxon>
        <taxon>Glossata</taxon>
        <taxon>Ditrysia</taxon>
        <taxon>Pyraloidea</taxon>
        <taxon>Pyralidae</taxon>
        <taxon>Galleriinae</taxon>
        <taxon>Galleria</taxon>
    </lineage>
</organism>
<keyword evidence="1" id="KW-1185">Reference proteome</keyword>
<protein>
    <submittedName>
        <fullName evidence="2">Uncharacterized protein</fullName>
    </submittedName>
</protein>
<gene>
    <name evidence="2" type="primary">LOC113521006</name>
</gene>